<comment type="caution">
    <text evidence="1">The sequence shown here is derived from an EMBL/GenBank/DDBJ whole genome shotgun (WGS) entry which is preliminary data.</text>
</comment>
<evidence type="ECO:0000313" key="2">
    <source>
        <dbReference type="Proteomes" id="UP000326367"/>
    </source>
</evidence>
<accession>A0ABQ6T6D5</accession>
<name>A0ABQ6T6D5_9GAMM</name>
<protein>
    <submittedName>
        <fullName evidence="1">Uncharacterized protein</fullName>
    </submittedName>
</protein>
<dbReference type="EMBL" id="VYKI01000001">
    <property type="protein sequence ID" value="KAA9004564.1"/>
    <property type="molecule type" value="Genomic_DNA"/>
</dbReference>
<sequence>MELPAGCLEHLLLQALLHDSETASDGQQLLAAPAQLRKWEFQMEYDLDWALAQPELDLPLQGPRV</sequence>
<organism evidence="1 2">
    <name type="scientific">Stenotrophomonas cyclobalanopsidis</name>
    <dbReference type="NCBI Taxonomy" id="2771362"/>
    <lineage>
        <taxon>Bacteria</taxon>
        <taxon>Pseudomonadati</taxon>
        <taxon>Pseudomonadota</taxon>
        <taxon>Gammaproteobacteria</taxon>
        <taxon>Lysobacterales</taxon>
        <taxon>Lysobacteraceae</taxon>
        <taxon>Stenotrophomonas</taxon>
    </lineage>
</organism>
<gene>
    <name evidence="1" type="ORF">FJU31_01590</name>
</gene>
<reference evidence="1 2" key="1">
    <citation type="journal article" date="2020" name="Antonie Van Leeuwenhoek">
        <title>Stenotrophomonas cyclobalanopsidis sp. nov., isolated from the leaf spot disease of Cyclobalanopsis patelliformis.</title>
        <authorList>
            <person name="Bian D.R."/>
            <person name="Xue H."/>
            <person name="Piao C.G."/>
            <person name="Li Y."/>
        </authorList>
    </citation>
    <scope>NUCLEOTIDE SEQUENCE [LARGE SCALE GENOMIC DNA]</scope>
    <source>
        <strain evidence="1 2">TPQG1-4</strain>
    </source>
</reference>
<proteinExistence type="predicted"/>
<dbReference type="Proteomes" id="UP000326367">
    <property type="component" value="Unassembled WGS sequence"/>
</dbReference>
<evidence type="ECO:0000313" key="1">
    <source>
        <dbReference type="EMBL" id="KAA9004564.1"/>
    </source>
</evidence>
<keyword evidence="2" id="KW-1185">Reference proteome</keyword>
<dbReference type="RefSeq" id="WP_150453212.1">
    <property type="nucleotide sequence ID" value="NZ_VYKI01000001.1"/>
</dbReference>